<proteinExistence type="predicted"/>
<sequence>MSKTWTGVAPTMSATATGSRSSCRVTMYVPSSSARAVGAVGAVWATGSGAAAVAADMGKAMAAASRATATGRARLRRLRMG</sequence>
<evidence type="ECO:0000313" key="2">
    <source>
        <dbReference type="Proteomes" id="UP001382904"/>
    </source>
</evidence>
<reference evidence="1 2" key="1">
    <citation type="submission" date="2024-03" db="EMBL/GenBank/DDBJ databases">
        <title>Novel Streptomyces species of biotechnological and ecological value are a feature of Machair soil.</title>
        <authorList>
            <person name="Prole J.R."/>
            <person name="Goodfellow M."/>
            <person name="Allenby N."/>
            <person name="Ward A.C."/>
        </authorList>
    </citation>
    <scope>NUCLEOTIDE SEQUENCE [LARGE SCALE GENOMIC DNA]</scope>
    <source>
        <strain evidence="1 2">MS1.HAVA.3</strain>
    </source>
</reference>
<protein>
    <submittedName>
        <fullName evidence="1">Uncharacterized protein</fullName>
    </submittedName>
</protein>
<name>A0ABU8U785_9ACTN</name>
<organism evidence="1 2">
    <name type="scientific">Streptomyces caledonius</name>
    <dbReference type="NCBI Taxonomy" id="3134107"/>
    <lineage>
        <taxon>Bacteria</taxon>
        <taxon>Bacillati</taxon>
        <taxon>Actinomycetota</taxon>
        <taxon>Actinomycetes</taxon>
        <taxon>Kitasatosporales</taxon>
        <taxon>Streptomycetaceae</taxon>
        <taxon>Streptomyces</taxon>
    </lineage>
</organism>
<comment type="caution">
    <text evidence="1">The sequence shown here is derived from an EMBL/GenBank/DDBJ whole genome shotgun (WGS) entry which is preliminary data.</text>
</comment>
<evidence type="ECO:0000313" key="1">
    <source>
        <dbReference type="EMBL" id="MEJ8643750.1"/>
    </source>
</evidence>
<accession>A0ABU8U785</accession>
<dbReference type="Proteomes" id="UP001382904">
    <property type="component" value="Unassembled WGS sequence"/>
</dbReference>
<gene>
    <name evidence="1" type="ORF">WKI68_25025</name>
</gene>
<dbReference type="EMBL" id="JBBKAM010000002">
    <property type="protein sequence ID" value="MEJ8643750.1"/>
    <property type="molecule type" value="Genomic_DNA"/>
</dbReference>
<keyword evidence="2" id="KW-1185">Reference proteome</keyword>